<dbReference type="KEGG" id="mpar:F7D14_21515"/>
<name>A0A6B8MF34_9HYPH</name>
<evidence type="ECO:0000313" key="1">
    <source>
        <dbReference type="EMBL" id="QGN00150.1"/>
    </source>
</evidence>
<keyword evidence="1" id="KW-0614">Plasmid</keyword>
<dbReference type="SUPFAM" id="SSF53756">
    <property type="entry name" value="UDP-Glycosyltransferase/glycogen phosphorylase"/>
    <property type="match status" value="1"/>
</dbReference>
<dbReference type="GO" id="GO:0016740">
    <property type="term" value="F:transferase activity"/>
    <property type="evidence" value="ECO:0007669"/>
    <property type="project" value="UniProtKB-KW"/>
</dbReference>
<dbReference type="EMBL" id="CP044333">
    <property type="protein sequence ID" value="QGN00150.1"/>
    <property type="molecule type" value="Genomic_DNA"/>
</dbReference>
<gene>
    <name evidence="1" type="ORF">F7D14_21515</name>
</gene>
<dbReference type="RefSeq" id="WP_154420488.1">
    <property type="nucleotide sequence ID" value="NZ_CP044333.1"/>
</dbReference>
<organism evidence="1 2">
    <name type="scientific">Methylocystis parvus</name>
    <dbReference type="NCBI Taxonomy" id="134"/>
    <lineage>
        <taxon>Bacteria</taxon>
        <taxon>Pseudomonadati</taxon>
        <taxon>Pseudomonadota</taxon>
        <taxon>Alphaproteobacteria</taxon>
        <taxon>Hyphomicrobiales</taxon>
        <taxon>Methylocystaceae</taxon>
        <taxon>Methylocystis</taxon>
    </lineage>
</organism>
<keyword evidence="2" id="KW-1185">Reference proteome</keyword>
<accession>A0A6B8MF34</accession>
<sequence length="352" mass="37957">MIATPAPKRLDALVLGWEGGGNVPPTVGAVRSLVERGHRVRVLGDDSMLAEMRRAGARTLPWRRAPNRLDASPQSCFARDWEAPDPVSAFLAWAQAIFLGPSLLHAEDVVEAARTEKTDVIIGSDLLFGGMIAAEALNLPSALLAANVSLLRLPGHPPFGPGLTPATNETERQMQDDVAQQVDAMFDAFLPTLNAARARFGLTPLSRTLDQMRPDRLLLATSPAFDFPVASLPDFIRYVGPILEEPAWAQAIPESPDGVDARPLVVVSFSTTYQGQEAALAATLAALANMPVRGVATLGKGLDGKQIAAPENVRIVVVVQSLRIATRCGWHFVTIRQRAPHSRFRARLSPRL</sequence>
<geneLocation type="plasmid" evidence="1">
    <name>unnamed2</name>
</geneLocation>
<dbReference type="Proteomes" id="UP000422569">
    <property type="component" value="Plasmid unnamed2"/>
</dbReference>
<dbReference type="Gene3D" id="3.40.50.2000">
    <property type="entry name" value="Glycogen Phosphorylase B"/>
    <property type="match status" value="2"/>
</dbReference>
<evidence type="ECO:0000313" key="2">
    <source>
        <dbReference type="Proteomes" id="UP000422569"/>
    </source>
</evidence>
<keyword evidence="1" id="KW-0808">Transferase</keyword>
<protein>
    <submittedName>
        <fullName evidence="1">Glycosyltransferase family 1 protein</fullName>
    </submittedName>
</protein>
<dbReference type="AlphaFoldDB" id="A0A6B8MF34"/>
<reference evidence="1 2" key="1">
    <citation type="submission" date="2019-09" db="EMBL/GenBank/DDBJ databases">
        <title>Isolation and complete genome sequencing of Methylocystis species.</title>
        <authorList>
            <person name="Rumah B.L."/>
            <person name="Stead C.E."/>
            <person name="Stevens B.C."/>
            <person name="Minton N.P."/>
            <person name="Grosse-Honebrink A."/>
            <person name="Zhang Y."/>
        </authorList>
    </citation>
    <scope>NUCLEOTIDE SEQUENCE [LARGE SCALE GENOMIC DNA]</scope>
    <source>
        <strain evidence="1 2">BRCS2</strain>
        <plasmid evidence="1 2">unnamed2</plasmid>
    </source>
</reference>
<proteinExistence type="predicted"/>